<dbReference type="RefSeq" id="WP_319157612.1">
    <property type="nucleotide sequence ID" value="NZ_CP138359.1"/>
</dbReference>
<protein>
    <submittedName>
        <fullName evidence="2">Uncharacterized protein</fullName>
    </submittedName>
</protein>
<evidence type="ECO:0000256" key="1">
    <source>
        <dbReference type="SAM" id="MobiDB-lite"/>
    </source>
</evidence>
<dbReference type="Proteomes" id="UP001304340">
    <property type="component" value="Chromosome"/>
</dbReference>
<reference evidence="3" key="1">
    <citation type="submission" date="2023-11" db="EMBL/GenBank/DDBJ databases">
        <authorList>
            <person name="Helweg L.P."/>
            <person name="Kiel A."/>
            <person name="Hitz F."/>
            <person name="Ruckert-Reed C."/>
            <person name="Busche T."/>
            <person name="Kaltschmidt B."/>
            <person name="Kaltschmidt C."/>
        </authorList>
    </citation>
    <scope>NUCLEOTIDE SEQUENCE [LARGE SCALE GENOMIC DNA]</scope>
    <source>
        <strain evidence="3">4.1</strain>
    </source>
</reference>
<organism evidence="2 3">
    <name type="scientific">Sanguibacter biliveldensis</name>
    <dbReference type="NCBI Taxonomy" id="3030830"/>
    <lineage>
        <taxon>Bacteria</taxon>
        <taxon>Bacillati</taxon>
        <taxon>Actinomycetota</taxon>
        <taxon>Actinomycetes</taxon>
        <taxon>Micrococcales</taxon>
        <taxon>Sanguibacteraceae</taxon>
        <taxon>Sanguibacter</taxon>
    </lineage>
</organism>
<dbReference type="EMBL" id="CP138359">
    <property type="protein sequence ID" value="WPF82312.1"/>
    <property type="molecule type" value="Genomic_DNA"/>
</dbReference>
<accession>A0AAF0Z754</accession>
<evidence type="ECO:0000313" key="3">
    <source>
        <dbReference type="Proteomes" id="UP001304340"/>
    </source>
</evidence>
<name>A0AAF0Z754_9MICO</name>
<dbReference type="AlphaFoldDB" id="A0AAF0Z754"/>
<gene>
    <name evidence="2" type="ORF">SANBI_003663</name>
</gene>
<keyword evidence="3" id="KW-1185">Reference proteome</keyword>
<sequence length="76" mass="8148">MATDQDDDRGSSARALPTSPARTTADAPEESGSARDCEAEREERERRDIAVLVAEMDATNGPADEAAVQRATELRS</sequence>
<dbReference type="KEGG" id="sbil:SANBI_003663"/>
<feature type="compositionally biased region" description="Basic and acidic residues" evidence="1">
    <location>
        <begin position="32"/>
        <end position="49"/>
    </location>
</feature>
<proteinExistence type="predicted"/>
<feature type="region of interest" description="Disordered" evidence="1">
    <location>
        <begin position="1"/>
        <end position="76"/>
    </location>
</feature>
<evidence type="ECO:0000313" key="2">
    <source>
        <dbReference type="EMBL" id="WPF82312.1"/>
    </source>
</evidence>